<dbReference type="PROSITE" id="PS51257">
    <property type="entry name" value="PROKAR_LIPOPROTEIN"/>
    <property type="match status" value="1"/>
</dbReference>
<dbReference type="PROSITE" id="PS51123">
    <property type="entry name" value="OMPA_2"/>
    <property type="match status" value="1"/>
</dbReference>
<keyword evidence="2 4" id="KW-0472">Membrane</keyword>
<dbReference type="InterPro" id="IPR006665">
    <property type="entry name" value="OmpA-like"/>
</dbReference>
<protein>
    <submittedName>
        <fullName evidence="8">Putative outer membrane protein</fullName>
    </submittedName>
</protein>
<feature type="signal peptide" evidence="6">
    <location>
        <begin position="1"/>
        <end position="19"/>
    </location>
</feature>
<reference evidence="8 9" key="1">
    <citation type="journal article" date="2013" name="Genome Announc.">
        <title>Complete Genome Sequence of the Carbazole Degrader Pseudomonas resinovorans Strain CA10 (NBRC 106553).</title>
        <authorList>
            <person name="Shintani M."/>
            <person name="Hosoyama A."/>
            <person name="Ohji S."/>
            <person name="Tsuchikane K."/>
            <person name="Takarada H."/>
            <person name="Yamazoe A."/>
            <person name="Fujita N."/>
            <person name="Nojiri H."/>
        </authorList>
    </citation>
    <scope>NUCLEOTIDE SEQUENCE [LARGE SCALE GENOMIC DNA]</scope>
    <source>
        <strain evidence="8 9">NBRC 106553</strain>
    </source>
</reference>
<evidence type="ECO:0000259" key="7">
    <source>
        <dbReference type="PROSITE" id="PS51123"/>
    </source>
</evidence>
<dbReference type="KEGG" id="pre:PCA10_15900"/>
<dbReference type="PANTHER" id="PTHR30329:SF21">
    <property type="entry name" value="LIPOPROTEIN YIAD-RELATED"/>
    <property type="match status" value="1"/>
</dbReference>
<evidence type="ECO:0000256" key="3">
    <source>
        <dbReference type="ARBA" id="ARBA00023237"/>
    </source>
</evidence>
<dbReference type="InterPro" id="IPR028974">
    <property type="entry name" value="TSP_type-3_rpt"/>
</dbReference>
<evidence type="ECO:0000313" key="8">
    <source>
        <dbReference type="EMBL" id="BAN47322.1"/>
    </source>
</evidence>
<evidence type="ECO:0000256" key="2">
    <source>
        <dbReference type="ARBA" id="ARBA00023136"/>
    </source>
</evidence>
<feature type="chain" id="PRO_5004535523" evidence="6">
    <location>
        <begin position="20"/>
        <end position="230"/>
    </location>
</feature>
<proteinExistence type="predicted"/>
<dbReference type="OrthoDB" id="1149075at2"/>
<evidence type="ECO:0000256" key="1">
    <source>
        <dbReference type="ARBA" id="ARBA00004442"/>
    </source>
</evidence>
<dbReference type="eggNOG" id="COG2885">
    <property type="taxonomic scope" value="Bacteria"/>
</dbReference>
<dbReference type="Pfam" id="PF00691">
    <property type="entry name" value="OmpA"/>
    <property type="match status" value="1"/>
</dbReference>
<dbReference type="Proteomes" id="UP000015503">
    <property type="component" value="Chromosome"/>
</dbReference>
<dbReference type="SUPFAM" id="SSF103088">
    <property type="entry name" value="OmpA-like"/>
    <property type="match status" value="1"/>
</dbReference>
<sequence length="230" mass="23958">MSITRIALPLVLLVSSLLAGCSGLQKTDWPKCAAVGGVVGAGLGAIESSTYAGWGALIGAGTAAAYCWVHGDGDEDGDGVPDSRDKCPGTPRGTPVDADGCPIKEEVVEEVVVVEHETIVVRDLLFAFDSSKLNEASQANLDTVASRLKNEAPNAKLSITGHTDSVGTEEYNQGLSERRAQAVADYLVRSGIPAANIVSVTGAGELQPIADNATKDGRAMNRRVEIQIDR</sequence>
<evidence type="ECO:0000256" key="6">
    <source>
        <dbReference type="SAM" id="SignalP"/>
    </source>
</evidence>
<dbReference type="Gene3D" id="3.30.1330.60">
    <property type="entry name" value="OmpA-like domain"/>
    <property type="match status" value="1"/>
</dbReference>
<dbReference type="InterPro" id="IPR036737">
    <property type="entry name" value="OmpA-like_sf"/>
</dbReference>
<gene>
    <name evidence="8" type="ORF">PCA10_15900</name>
</gene>
<keyword evidence="6" id="KW-0732">Signal</keyword>
<dbReference type="SUPFAM" id="SSF103647">
    <property type="entry name" value="TSP type-3 repeat"/>
    <property type="match status" value="1"/>
</dbReference>
<evidence type="ECO:0000313" key="9">
    <source>
        <dbReference type="Proteomes" id="UP000015503"/>
    </source>
</evidence>
<comment type="subcellular location">
    <subcellularLocation>
        <location evidence="1">Cell outer membrane</location>
    </subcellularLocation>
</comment>
<accession>S6ADI9</accession>
<dbReference type="HOGENOM" id="CLU_016890_6_1_6"/>
<dbReference type="InterPro" id="IPR050330">
    <property type="entry name" value="Bact_OuterMem_StrucFunc"/>
</dbReference>
<dbReference type="STRING" id="1245471.PCA10_15900"/>
<keyword evidence="3" id="KW-0998">Cell outer membrane</keyword>
<evidence type="ECO:0000256" key="4">
    <source>
        <dbReference type="PROSITE-ProRule" id="PRU00473"/>
    </source>
</evidence>
<name>S6ADI9_METRE</name>
<dbReference type="RefSeq" id="WP_016491524.1">
    <property type="nucleotide sequence ID" value="NC_021499.1"/>
</dbReference>
<dbReference type="InterPro" id="IPR006664">
    <property type="entry name" value="OMP_bac"/>
</dbReference>
<organism evidence="8 9">
    <name type="scientific">Metapseudomonas resinovorans NBRC 106553</name>
    <dbReference type="NCBI Taxonomy" id="1245471"/>
    <lineage>
        <taxon>Bacteria</taxon>
        <taxon>Pseudomonadati</taxon>
        <taxon>Pseudomonadota</taxon>
        <taxon>Gammaproteobacteria</taxon>
        <taxon>Pseudomonadales</taxon>
        <taxon>Pseudomonadaceae</taxon>
        <taxon>Metapseudomonas</taxon>
    </lineage>
</organism>
<dbReference type="GO" id="GO:0005509">
    <property type="term" value="F:calcium ion binding"/>
    <property type="evidence" value="ECO:0007669"/>
    <property type="project" value="InterPro"/>
</dbReference>
<keyword evidence="9" id="KW-1185">Reference proteome</keyword>
<dbReference type="CDD" id="cd07185">
    <property type="entry name" value="OmpA_C-like"/>
    <property type="match status" value="1"/>
</dbReference>
<dbReference type="PATRIC" id="fig|1245471.3.peg.1610"/>
<dbReference type="AlphaFoldDB" id="S6ADI9"/>
<evidence type="ECO:0000256" key="5">
    <source>
        <dbReference type="SAM" id="MobiDB-lite"/>
    </source>
</evidence>
<dbReference type="PANTHER" id="PTHR30329">
    <property type="entry name" value="STATOR ELEMENT OF FLAGELLAR MOTOR COMPLEX"/>
    <property type="match status" value="1"/>
</dbReference>
<dbReference type="Gene3D" id="4.10.1080.10">
    <property type="entry name" value="TSP type-3 repeat"/>
    <property type="match status" value="1"/>
</dbReference>
<dbReference type="PRINTS" id="PR01021">
    <property type="entry name" value="OMPADOMAIN"/>
</dbReference>
<dbReference type="GO" id="GO:0009279">
    <property type="term" value="C:cell outer membrane"/>
    <property type="evidence" value="ECO:0007669"/>
    <property type="project" value="UniProtKB-SubCell"/>
</dbReference>
<feature type="domain" description="OmpA-like" evidence="7">
    <location>
        <begin position="113"/>
        <end position="230"/>
    </location>
</feature>
<dbReference type="EMBL" id="AP013068">
    <property type="protein sequence ID" value="BAN47322.1"/>
    <property type="molecule type" value="Genomic_DNA"/>
</dbReference>
<feature type="region of interest" description="Disordered" evidence="5">
    <location>
        <begin position="75"/>
        <end position="100"/>
    </location>
</feature>
<dbReference type="PRINTS" id="PR01023">
    <property type="entry name" value="NAFLGMOTY"/>
</dbReference>